<keyword evidence="1" id="KW-0479">Metal-binding</keyword>
<organism evidence="5 6">
    <name type="scientific">Tritrichomonas musculus</name>
    <dbReference type="NCBI Taxonomy" id="1915356"/>
    <lineage>
        <taxon>Eukaryota</taxon>
        <taxon>Metamonada</taxon>
        <taxon>Parabasalia</taxon>
        <taxon>Tritrichomonadida</taxon>
        <taxon>Tritrichomonadidae</taxon>
        <taxon>Tritrichomonas</taxon>
    </lineage>
</organism>
<proteinExistence type="predicted"/>
<gene>
    <name evidence="5" type="ORF">M9Y10_012625</name>
</gene>
<name>A0ABR2ID08_9EUKA</name>
<dbReference type="Pfam" id="PF13499">
    <property type="entry name" value="EF-hand_7"/>
    <property type="match status" value="1"/>
</dbReference>
<evidence type="ECO:0000256" key="3">
    <source>
        <dbReference type="ARBA" id="ARBA00022837"/>
    </source>
</evidence>
<dbReference type="InterPro" id="IPR018247">
    <property type="entry name" value="EF_Hand_1_Ca_BS"/>
</dbReference>
<dbReference type="Gene3D" id="1.10.238.10">
    <property type="entry name" value="EF-hand"/>
    <property type="match status" value="2"/>
</dbReference>
<dbReference type="Pfam" id="PF13833">
    <property type="entry name" value="EF-hand_8"/>
    <property type="match status" value="1"/>
</dbReference>
<evidence type="ECO:0000259" key="4">
    <source>
        <dbReference type="PROSITE" id="PS50222"/>
    </source>
</evidence>
<sequence length="188" mass="21282">MSAKTVIANVKKTIEENGPSDVATLGKMFNEVDTNHHSYLDVEDEIEKLLKQMGLKLKGREIRVIVKALDPDGEDKIYLSNFIAFFAKELPENRLAIVKDSFKALSPGGETKITVDQLRERFGGGKYAVIGGRRVLLDQLVKDITQLFDLDNDGVITENDFVNYYRDFSNKIESDELFESIVKNSWAF</sequence>
<dbReference type="PANTHER" id="PTHR34524">
    <property type="entry name" value="CALCYPHOSIN"/>
    <property type="match status" value="1"/>
</dbReference>
<dbReference type="EMBL" id="JAPFFF010000018">
    <property type="protein sequence ID" value="KAK8860933.1"/>
    <property type="molecule type" value="Genomic_DNA"/>
</dbReference>
<feature type="domain" description="EF-hand" evidence="4">
    <location>
        <begin position="136"/>
        <end position="171"/>
    </location>
</feature>
<accession>A0ABR2ID08</accession>
<dbReference type="PANTHER" id="PTHR34524:SF6">
    <property type="entry name" value="CALCYPHOSINE LIKE"/>
    <property type="match status" value="1"/>
</dbReference>
<comment type="caution">
    <text evidence="5">The sequence shown here is derived from an EMBL/GenBank/DDBJ whole genome shotgun (WGS) entry which is preliminary data.</text>
</comment>
<evidence type="ECO:0000256" key="1">
    <source>
        <dbReference type="ARBA" id="ARBA00022723"/>
    </source>
</evidence>
<protein>
    <recommendedName>
        <fullName evidence="4">EF-hand domain-containing protein</fullName>
    </recommendedName>
</protein>
<dbReference type="InterPro" id="IPR011992">
    <property type="entry name" value="EF-hand-dom_pair"/>
</dbReference>
<evidence type="ECO:0000313" key="5">
    <source>
        <dbReference type="EMBL" id="KAK8860933.1"/>
    </source>
</evidence>
<keyword evidence="2" id="KW-0677">Repeat</keyword>
<dbReference type="SUPFAM" id="SSF47473">
    <property type="entry name" value="EF-hand"/>
    <property type="match status" value="1"/>
</dbReference>
<dbReference type="InterPro" id="IPR051581">
    <property type="entry name" value="Ca-bind"/>
</dbReference>
<keyword evidence="6" id="KW-1185">Reference proteome</keyword>
<dbReference type="Proteomes" id="UP001470230">
    <property type="component" value="Unassembled WGS sequence"/>
</dbReference>
<evidence type="ECO:0000256" key="2">
    <source>
        <dbReference type="ARBA" id="ARBA00022737"/>
    </source>
</evidence>
<dbReference type="InterPro" id="IPR002048">
    <property type="entry name" value="EF_hand_dom"/>
</dbReference>
<keyword evidence="3" id="KW-0106">Calcium</keyword>
<dbReference type="PROSITE" id="PS50222">
    <property type="entry name" value="EF_HAND_2"/>
    <property type="match status" value="1"/>
</dbReference>
<dbReference type="PROSITE" id="PS00018">
    <property type="entry name" value="EF_HAND_1"/>
    <property type="match status" value="1"/>
</dbReference>
<evidence type="ECO:0000313" key="6">
    <source>
        <dbReference type="Proteomes" id="UP001470230"/>
    </source>
</evidence>
<reference evidence="5 6" key="1">
    <citation type="submission" date="2024-04" db="EMBL/GenBank/DDBJ databases">
        <title>Tritrichomonas musculus Genome.</title>
        <authorList>
            <person name="Alves-Ferreira E."/>
            <person name="Grigg M."/>
            <person name="Lorenzi H."/>
            <person name="Galac M."/>
        </authorList>
    </citation>
    <scope>NUCLEOTIDE SEQUENCE [LARGE SCALE GENOMIC DNA]</scope>
    <source>
        <strain evidence="5 6">EAF2021</strain>
    </source>
</reference>